<evidence type="ECO:0000256" key="1">
    <source>
        <dbReference type="SAM" id="MobiDB-lite"/>
    </source>
</evidence>
<name>Q8TDG5_HUMAN</name>
<organism evidence="2">
    <name type="scientific">Homo sapiens</name>
    <name type="common">Human</name>
    <dbReference type="NCBI Taxonomy" id="9606"/>
    <lineage>
        <taxon>Eukaryota</taxon>
        <taxon>Metazoa</taxon>
        <taxon>Chordata</taxon>
        <taxon>Craniata</taxon>
        <taxon>Vertebrata</taxon>
        <taxon>Euteleostomi</taxon>
        <taxon>Mammalia</taxon>
        <taxon>Eutheria</taxon>
        <taxon>Euarchontoglires</taxon>
        <taxon>Primates</taxon>
        <taxon>Haplorrhini</taxon>
        <taxon>Catarrhini</taxon>
        <taxon>Hominidae</taxon>
        <taxon>Homo</taxon>
    </lineage>
</organism>
<proteinExistence type="evidence at transcript level"/>
<gene>
    <name evidence="2" type="primary">NS3BP</name>
</gene>
<dbReference type="EMBL" id="AF435951">
    <property type="protein sequence ID" value="AAL86738.1"/>
    <property type="molecule type" value="mRNA"/>
</dbReference>
<feature type="region of interest" description="Disordered" evidence="1">
    <location>
        <begin position="1"/>
        <end position="30"/>
    </location>
</feature>
<accession>Q8TDG5</accession>
<dbReference type="AlphaFoldDB" id="Q8TDG5"/>
<sequence length="212" mass="22707">MGRAPEVCSQQPSRVMPPGKGPRLGGNGVTDVGPWPHCGVSRVVPIGPPASPSHATEPPSSAIVQLRVKSWRGAHRLPLDRGVRTRLTVSAPAEQGWVLSISSSARASGNSLEPGVLPLFGDRETHSVGGSQDMSSAVKRFCSVSCLQNLHVLESKDGWERGRSWRCLPFGAGPCHRTFHHPCCLWLVNSGHAEPFPCSLCTCYSSLRLSNS</sequence>
<evidence type="ECO:0000313" key="2">
    <source>
        <dbReference type="EMBL" id="AAL86738.1"/>
    </source>
</evidence>
<dbReference type="ChiTaRS" id="LOC171391">
    <property type="organism name" value="human"/>
</dbReference>
<reference evidence="2" key="1">
    <citation type="journal article" date="2003" name="Jie Fang Jun Yi Xue Za Zhi">
        <title>Screening and cloning of gene of hepatocyte protein interacting with HCV NS3 protein.</title>
        <authorList>
            <person name="Li K."/>
            <person name="Wang L."/>
            <person name="Cheng J."/>
            <person name="Lu Y.Yng."/>
            <person name="Hong Y."/>
            <person name="Liu Y."/>
            <person name="Zhang L.X."/>
        </authorList>
    </citation>
    <scope>NUCLEOTIDE SEQUENCE</scope>
    <source>
        <tissue evidence="2">Liver</tissue>
    </source>
</reference>
<protein>
    <submittedName>
        <fullName evidence="2">NS3 binding protein</fullName>
    </submittedName>
</protein>